<dbReference type="RefSeq" id="WP_379681702.1">
    <property type="nucleotide sequence ID" value="NZ_JBHLWP010000022.1"/>
</dbReference>
<organism evidence="7 8">
    <name type="scientific">Massilia consociata</name>
    <dbReference type="NCBI Taxonomy" id="760117"/>
    <lineage>
        <taxon>Bacteria</taxon>
        <taxon>Pseudomonadati</taxon>
        <taxon>Pseudomonadota</taxon>
        <taxon>Betaproteobacteria</taxon>
        <taxon>Burkholderiales</taxon>
        <taxon>Oxalobacteraceae</taxon>
        <taxon>Telluria group</taxon>
        <taxon>Massilia</taxon>
    </lineage>
</organism>
<comment type="similarity">
    <text evidence="2">Belongs to the histone-like protein H-NS family.</text>
</comment>
<evidence type="ECO:0000256" key="2">
    <source>
        <dbReference type="ARBA" id="ARBA00010610"/>
    </source>
</evidence>
<evidence type="ECO:0000313" key="7">
    <source>
        <dbReference type="EMBL" id="MFC0254378.1"/>
    </source>
</evidence>
<gene>
    <name evidence="7" type="ORF">ACFFJK_21005</name>
</gene>
<evidence type="ECO:0000259" key="6">
    <source>
        <dbReference type="SMART" id="SM00528"/>
    </source>
</evidence>
<dbReference type="Gene3D" id="4.10.430.10">
    <property type="entry name" value="Histone-like protein H-NS, C-terminal domain"/>
    <property type="match status" value="1"/>
</dbReference>
<dbReference type="SUPFAM" id="SSF81273">
    <property type="entry name" value="H-NS histone-like proteins"/>
    <property type="match status" value="1"/>
</dbReference>
<dbReference type="PANTHER" id="PTHR38097:SF2">
    <property type="entry name" value="DNA-BINDING PROTEIN STPA"/>
    <property type="match status" value="1"/>
</dbReference>
<dbReference type="Pfam" id="PF00816">
    <property type="entry name" value="Histone_HNS"/>
    <property type="match status" value="1"/>
</dbReference>
<feature type="region of interest" description="Disordered" evidence="5">
    <location>
        <begin position="54"/>
        <end position="92"/>
    </location>
</feature>
<reference evidence="7 8" key="1">
    <citation type="submission" date="2024-09" db="EMBL/GenBank/DDBJ databases">
        <authorList>
            <person name="Sun Q."/>
            <person name="Mori K."/>
        </authorList>
    </citation>
    <scope>NUCLEOTIDE SEQUENCE [LARGE SCALE GENOMIC DNA]</scope>
    <source>
        <strain evidence="7 8">CCM 7792</strain>
    </source>
</reference>
<dbReference type="EMBL" id="JBHLWP010000022">
    <property type="protein sequence ID" value="MFC0254378.1"/>
    <property type="molecule type" value="Genomic_DNA"/>
</dbReference>
<keyword evidence="4" id="KW-0238">DNA-binding</keyword>
<dbReference type="InterPro" id="IPR027444">
    <property type="entry name" value="H-NS_C_dom"/>
</dbReference>
<evidence type="ECO:0000313" key="8">
    <source>
        <dbReference type="Proteomes" id="UP001589773"/>
    </source>
</evidence>
<dbReference type="InterPro" id="IPR037150">
    <property type="entry name" value="H-NS_C_dom_sf"/>
</dbReference>
<keyword evidence="8" id="KW-1185">Reference proteome</keyword>
<protein>
    <submittedName>
        <fullName evidence="7">H-NS family nucleoid-associated regulatory protein</fullName>
    </submittedName>
</protein>
<feature type="domain" description="DNA-binding protein H-NS-like C-terminal" evidence="6">
    <location>
        <begin position="65"/>
        <end position="110"/>
    </location>
</feature>
<comment type="caution">
    <text evidence="7">The sequence shown here is derived from an EMBL/GenBank/DDBJ whole genome shotgun (WGS) entry which is preliminary data.</text>
</comment>
<keyword evidence="3" id="KW-0963">Cytoplasm</keyword>
<dbReference type="PANTHER" id="PTHR38097">
    <property type="match status" value="1"/>
</dbReference>
<proteinExistence type="inferred from homology"/>
<evidence type="ECO:0000256" key="3">
    <source>
        <dbReference type="ARBA" id="ARBA00022490"/>
    </source>
</evidence>
<name>A0ABV6FLG9_9BURK</name>
<comment type="subcellular location">
    <subcellularLocation>
        <location evidence="1">Cytoplasm</location>
        <location evidence="1">Nucleoid</location>
    </subcellularLocation>
</comment>
<evidence type="ECO:0000256" key="1">
    <source>
        <dbReference type="ARBA" id="ARBA00004453"/>
    </source>
</evidence>
<accession>A0ABV6FLG9</accession>
<dbReference type="SMART" id="SM00528">
    <property type="entry name" value="HNS"/>
    <property type="match status" value="1"/>
</dbReference>
<evidence type="ECO:0000256" key="5">
    <source>
        <dbReference type="SAM" id="MobiDB-lite"/>
    </source>
</evidence>
<dbReference type="Proteomes" id="UP001589773">
    <property type="component" value="Unassembled WGS sequence"/>
</dbReference>
<evidence type="ECO:0000256" key="4">
    <source>
        <dbReference type="ARBA" id="ARBA00023125"/>
    </source>
</evidence>
<feature type="compositionally biased region" description="Polar residues" evidence="5">
    <location>
        <begin position="57"/>
        <end position="69"/>
    </location>
</feature>
<sequence length="110" mass="12313">MDLSNMSVGDLRNLQEQIKQEMKQREAQEVQKAREQILAIAQSVGVPLKDLLATGGRNASSKGNSTKGNTVAVRYRHPDNASQQWTGRGRQPKWVKEWVEGGKSLDKLRV</sequence>